<evidence type="ECO:0000313" key="3">
    <source>
        <dbReference type="Proteomes" id="UP000672097"/>
    </source>
</evidence>
<name>A0ABS5DU39_9BURK</name>
<evidence type="ECO:0000313" key="2">
    <source>
        <dbReference type="EMBL" id="MBQ0934651.1"/>
    </source>
</evidence>
<proteinExistence type="predicted"/>
<dbReference type="Proteomes" id="UP000672097">
    <property type="component" value="Unassembled WGS sequence"/>
</dbReference>
<sequence>MKTIRLQLSAGLLLLAPLLAAALRDNKDQIARARDGLISDPVEFIELTVSLAHASAKRLDPSITRERIEELVDMENVQRVFSACFGVSIPESSPGEAPEAGSPSS</sequence>
<dbReference type="EMBL" id="JAGQDG010000002">
    <property type="protein sequence ID" value="MBQ0934651.1"/>
    <property type="molecule type" value="Genomic_DNA"/>
</dbReference>
<dbReference type="RefSeq" id="WP_210806823.1">
    <property type="nucleotide sequence ID" value="NZ_JAGQDG010000002.1"/>
</dbReference>
<accession>A0ABS5DU39</accession>
<keyword evidence="1" id="KW-0732">Signal</keyword>
<feature type="signal peptide" evidence="1">
    <location>
        <begin position="1"/>
        <end position="21"/>
    </location>
</feature>
<organism evidence="2 3">
    <name type="scientific">Ideonella paludis</name>
    <dbReference type="NCBI Taxonomy" id="1233411"/>
    <lineage>
        <taxon>Bacteria</taxon>
        <taxon>Pseudomonadati</taxon>
        <taxon>Pseudomonadota</taxon>
        <taxon>Betaproteobacteria</taxon>
        <taxon>Burkholderiales</taxon>
        <taxon>Sphaerotilaceae</taxon>
        <taxon>Ideonella</taxon>
    </lineage>
</organism>
<comment type="caution">
    <text evidence="2">The sequence shown here is derived from an EMBL/GenBank/DDBJ whole genome shotgun (WGS) entry which is preliminary data.</text>
</comment>
<protein>
    <submittedName>
        <fullName evidence="2">Uncharacterized protein</fullName>
    </submittedName>
</protein>
<feature type="chain" id="PRO_5046858395" evidence="1">
    <location>
        <begin position="22"/>
        <end position="105"/>
    </location>
</feature>
<keyword evidence="3" id="KW-1185">Reference proteome</keyword>
<gene>
    <name evidence="2" type="ORF">KAK11_04845</name>
</gene>
<reference evidence="2 3" key="1">
    <citation type="submission" date="2021-04" db="EMBL/GenBank/DDBJ databases">
        <title>The genome sequence of type strain Ideonella paludis KCTC 32238.</title>
        <authorList>
            <person name="Liu Y."/>
        </authorList>
    </citation>
    <scope>NUCLEOTIDE SEQUENCE [LARGE SCALE GENOMIC DNA]</scope>
    <source>
        <strain evidence="2 3">KCTC 32238</strain>
    </source>
</reference>
<evidence type="ECO:0000256" key="1">
    <source>
        <dbReference type="SAM" id="SignalP"/>
    </source>
</evidence>